<keyword evidence="13" id="KW-0511">Multifunctional enzyme</keyword>
<keyword evidence="14 19" id="KW-0326">Glycosidase</keyword>
<keyword evidence="8 19" id="KW-0378">Hydrolase</keyword>
<evidence type="ECO:0000259" key="17">
    <source>
        <dbReference type="PROSITE" id="PS51066"/>
    </source>
</evidence>
<dbReference type="NCBIfam" id="TIGR00577">
    <property type="entry name" value="fpg"/>
    <property type="match status" value="1"/>
</dbReference>
<evidence type="ECO:0000256" key="14">
    <source>
        <dbReference type="ARBA" id="ARBA00023295"/>
    </source>
</evidence>
<evidence type="ECO:0000256" key="5">
    <source>
        <dbReference type="ARBA" id="ARBA00022723"/>
    </source>
</evidence>
<evidence type="ECO:0000256" key="2">
    <source>
        <dbReference type="ARBA" id="ARBA00001947"/>
    </source>
</evidence>
<evidence type="ECO:0000256" key="16">
    <source>
        <dbReference type="PROSITE-ProRule" id="PRU00391"/>
    </source>
</evidence>
<dbReference type="InterPro" id="IPR020629">
    <property type="entry name" value="FPG_Glyclase"/>
</dbReference>
<feature type="domain" description="Formamidopyrimidine-DNA glycosylase catalytic" evidence="18">
    <location>
        <begin position="2"/>
        <end position="129"/>
    </location>
</feature>
<keyword evidence="10" id="KW-0238">DNA-binding</keyword>
<keyword evidence="9" id="KW-0862">Zinc</keyword>
<dbReference type="Gene3D" id="1.10.8.50">
    <property type="match status" value="1"/>
</dbReference>
<dbReference type="Gene3D" id="3.20.190.10">
    <property type="entry name" value="MutM-like, N-terminal"/>
    <property type="match status" value="1"/>
</dbReference>
<comment type="catalytic activity">
    <reaction evidence="15">
        <text>2'-deoxyribonucleotide-(2'-deoxyribose 5'-phosphate)-2'-deoxyribonucleotide-DNA = a 3'-end 2'-deoxyribonucleotide-(2,3-dehydro-2,3-deoxyribose 5'-phosphate)-DNA + a 5'-end 5'-phospho-2'-deoxyribonucleoside-DNA + H(+)</text>
        <dbReference type="Rhea" id="RHEA:66592"/>
        <dbReference type="Rhea" id="RHEA-COMP:13180"/>
        <dbReference type="Rhea" id="RHEA-COMP:16897"/>
        <dbReference type="Rhea" id="RHEA-COMP:17067"/>
        <dbReference type="ChEBI" id="CHEBI:15378"/>
        <dbReference type="ChEBI" id="CHEBI:136412"/>
        <dbReference type="ChEBI" id="CHEBI:157695"/>
        <dbReference type="ChEBI" id="CHEBI:167181"/>
        <dbReference type="EC" id="4.2.99.18"/>
    </reaction>
</comment>
<keyword evidence="6" id="KW-0227">DNA damage</keyword>
<evidence type="ECO:0000256" key="9">
    <source>
        <dbReference type="ARBA" id="ARBA00022833"/>
    </source>
</evidence>
<comment type="similarity">
    <text evidence="3">Belongs to the FPG family.</text>
</comment>
<dbReference type="GO" id="GO:0140078">
    <property type="term" value="F:class I DNA-(apurinic or apyrimidinic site) endonuclease activity"/>
    <property type="evidence" value="ECO:0007669"/>
    <property type="project" value="UniProtKB-EC"/>
</dbReference>
<evidence type="ECO:0000313" key="19">
    <source>
        <dbReference type="EMBL" id="HDY59588.1"/>
    </source>
</evidence>
<comment type="cofactor">
    <cofactor evidence="2">
        <name>Zn(2+)</name>
        <dbReference type="ChEBI" id="CHEBI:29105"/>
    </cofactor>
</comment>
<comment type="caution">
    <text evidence="19">The sequence shown here is derived from an EMBL/GenBank/DDBJ whole genome shotgun (WGS) entry which is preliminary data.</text>
</comment>
<dbReference type="GO" id="GO:0034039">
    <property type="term" value="F:8-oxo-7,8-dihydroguanine DNA N-glycosylase activity"/>
    <property type="evidence" value="ECO:0007669"/>
    <property type="project" value="TreeGrafter"/>
</dbReference>
<keyword evidence="5" id="KW-0479">Metal-binding</keyword>
<dbReference type="InterPro" id="IPR035937">
    <property type="entry name" value="FPG_N"/>
</dbReference>
<evidence type="ECO:0000256" key="11">
    <source>
        <dbReference type="ARBA" id="ARBA00023204"/>
    </source>
</evidence>
<dbReference type="GO" id="GO:0006284">
    <property type="term" value="P:base-excision repair"/>
    <property type="evidence" value="ECO:0007669"/>
    <property type="project" value="InterPro"/>
</dbReference>
<evidence type="ECO:0000256" key="3">
    <source>
        <dbReference type="ARBA" id="ARBA00009409"/>
    </source>
</evidence>
<gene>
    <name evidence="19" type="primary">mutM</name>
    <name evidence="19" type="ORF">ENP86_08570</name>
</gene>
<evidence type="ECO:0000256" key="12">
    <source>
        <dbReference type="ARBA" id="ARBA00023239"/>
    </source>
</evidence>
<dbReference type="AlphaFoldDB" id="A0A7V0Z6Q5"/>
<dbReference type="EC" id="3.2.2.23" evidence="19"/>
<dbReference type="InterPro" id="IPR015887">
    <property type="entry name" value="DNA_glyclase_Znf_dom_DNA_BS"/>
</dbReference>
<dbReference type="EC" id="4.2.99.18" evidence="19"/>
<dbReference type="GO" id="GO:0003684">
    <property type="term" value="F:damaged DNA binding"/>
    <property type="evidence" value="ECO:0007669"/>
    <property type="project" value="InterPro"/>
</dbReference>
<evidence type="ECO:0000256" key="15">
    <source>
        <dbReference type="ARBA" id="ARBA00044632"/>
    </source>
</evidence>
<dbReference type="FunFam" id="1.10.8.50:FF:000003">
    <property type="entry name" value="Formamidopyrimidine-DNA glycosylase"/>
    <property type="match status" value="1"/>
</dbReference>
<dbReference type="PROSITE" id="PS01242">
    <property type="entry name" value="ZF_FPG_1"/>
    <property type="match status" value="1"/>
</dbReference>
<dbReference type="EMBL" id="DSKY01000021">
    <property type="protein sequence ID" value="HDY59588.1"/>
    <property type="molecule type" value="Genomic_DNA"/>
</dbReference>
<evidence type="ECO:0000256" key="8">
    <source>
        <dbReference type="ARBA" id="ARBA00022801"/>
    </source>
</evidence>
<evidence type="ECO:0000256" key="4">
    <source>
        <dbReference type="ARBA" id="ARBA00011245"/>
    </source>
</evidence>
<dbReference type="InterPro" id="IPR010663">
    <property type="entry name" value="Znf_FPG/IleRS"/>
</dbReference>
<dbReference type="NCBIfam" id="NF002211">
    <property type="entry name" value="PRK01103.1"/>
    <property type="match status" value="1"/>
</dbReference>
<keyword evidence="7 16" id="KW-0863">Zinc-finger</keyword>
<dbReference type="GO" id="GO:0008270">
    <property type="term" value="F:zinc ion binding"/>
    <property type="evidence" value="ECO:0007669"/>
    <property type="project" value="UniProtKB-KW"/>
</dbReference>
<protein>
    <submittedName>
        <fullName evidence="19">Bifunctional DNA-formamidopyrimidine glycosylase/DNA-(Apurinic or apyrimidinic site) lyase</fullName>
        <ecNumber evidence="19">3.2.2.23</ecNumber>
        <ecNumber evidence="19">4.2.99.18</ecNumber>
    </submittedName>
</protein>
<evidence type="ECO:0000259" key="18">
    <source>
        <dbReference type="PROSITE" id="PS51068"/>
    </source>
</evidence>
<dbReference type="SUPFAM" id="SSF57716">
    <property type="entry name" value="Glucocorticoid receptor-like (DNA-binding domain)"/>
    <property type="match status" value="1"/>
</dbReference>
<dbReference type="InterPro" id="IPR000214">
    <property type="entry name" value="Znf_DNA_glyclase/AP_lyase"/>
</dbReference>
<sequence length="289" mass="33579">MPELPEVETIKRELKPEIINRRIIGCKILRKDIIGYPDARTFLKELMGETIIDVERKAKYLIINLTNDKRLIFHLRLSGRIFVLNNDKILKSKGEIRFNDGIVEKKKFIRLILELDDKLLIFSEPRVLGRAYLIKGNERPRILTGFFNLSYEPISPECDFQYFKDKLKKKKARIKSVLLDQCICAGVGNIYSDEALFHSGIRPTRKTNTLKTEEIFKLLMAMKNVLRKGIDECGTTVSDYKRTDGRTGNFQNFLYVYEREGEPCRVCGTKIVLTKVGNRSTRYCPKCQK</sequence>
<feature type="domain" description="FPG-type" evidence="17">
    <location>
        <begin position="255"/>
        <end position="289"/>
    </location>
</feature>
<evidence type="ECO:0000256" key="7">
    <source>
        <dbReference type="ARBA" id="ARBA00022771"/>
    </source>
</evidence>
<organism evidence="19">
    <name type="scientific">candidate division WOR-3 bacterium</name>
    <dbReference type="NCBI Taxonomy" id="2052148"/>
    <lineage>
        <taxon>Bacteria</taxon>
        <taxon>Bacteria division WOR-3</taxon>
    </lineage>
</organism>
<dbReference type="PROSITE" id="PS51068">
    <property type="entry name" value="FPG_CAT"/>
    <property type="match status" value="1"/>
</dbReference>
<dbReference type="InterPro" id="IPR010979">
    <property type="entry name" value="Ribosomal_uS13-like_H2TH"/>
</dbReference>
<dbReference type="SUPFAM" id="SSF46946">
    <property type="entry name" value="S13-like H2TH domain"/>
    <property type="match status" value="1"/>
</dbReference>
<proteinExistence type="inferred from homology"/>
<dbReference type="CDD" id="cd08966">
    <property type="entry name" value="EcFpg-like_N"/>
    <property type="match status" value="1"/>
</dbReference>
<dbReference type="PROSITE" id="PS51066">
    <property type="entry name" value="ZF_FPG_2"/>
    <property type="match status" value="1"/>
</dbReference>
<reference evidence="19" key="1">
    <citation type="journal article" date="2020" name="mSystems">
        <title>Genome- and Community-Level Interaction Insights into Carbon Utilization and Element Cycling Functions of Hydrothermarchaeota in Hydrothermal Sediment.</title>
        <authorList>
            <person name="Zhou Z."/>
            <person name="Liu Y."/>
            <person name="Xu W."/>
            <person name="Pan J."/>
            <person name="Luo Z.H."/>
            <person name="Li M."/>
        </authorList>
    </citation>
    <scope>NUCLEOTIDE SEQUENCE [LARGE SCALE GENOMIC DNA]</scope>
    <source>
        <strain evidence="19">SpSt-258</strain>
    </source>
</reference>
<dbReference type="InterPro" id="IPR012319">
    <property type="entry name" value="FPG_cat"/>
</dbReference>
<dbReference type="Pfam" id="PF06827">
    <property type="entry name" value="zf-FPG_IleRS"/>
    <property type="match status" value="1"/>
</dbReference>
<accession>A0A7V0Z6Q5</accession>
<dbReference type="PANTHER" id="PTHR22993:SF9">
    <property type="entry name" value="FORMAMIDOPYRIMIDINE-DNA GLYCOSYLASE"/>
    <property type="match status" value="1"/>
</dbReference>
<dbReference type="Pfam" id="PF01149">
    <property type="entry name" value="Fapy_DNA_glyco"/>
    <property type="match status" value="1"/>
</dbReference>
<dbReference type="PANTHER" id="PTHR22993">
    <property type="entry name" value="FORMAMIDOPYRIMIDINE-DNA GLYCOSYLASE"/>
    <property type="match status" value="1"/>
</dbReference>
<dbReference type="Pfam" id="PF06831">
    <property type="entry name" value="H2TH"/>
    <property type="match status" value="1"/>
</dbReference>
<evidence type="ECO:0000256" key="6">
    <source>
        <dbReference type="ARBA" id="ARBA00022763"/>
    </source>
</evidence>
<comment type="subunit">
    <text evidence="4">Monomer.</text>
</comment>
<dbReference type="SMART" id="SM00898">
    <property type="entry name" value="Fapy_DNA_glyco"/>
    <property type="match status" value="1"/>
</dbReference>
<dbReference type="InterPro" id="IPR015886">
    <property type="entry name" value="H2TH_FPG"/>
</dbReference>
<dbReference type="SMART" id="SM01232">
    <property type="entry name" value="H2TH"/>
    <property type="match status" value="1"/>
</dbReference>
<comment type="catalytic activity">
    <reaction evidence="1">
        <text>Hydrolysis of DNA containing ring-opened 7-methylguanine residues, releasing 2,6-diamino-4-hydroxy-5-(N-methyl)formamidopyrimidine.</text>
        <dbReference type="EC" id="3.2.2.23"/>
    </reaction>
</comment>
<evidence type="ECO:0000256" key="13">
    <source>
        <dbReference type="ARBA" id="ARBA00023268"/>
    </source>
</evidence>
<keyword evidence="12 19" id="KW-0456">Lyase</keyword>
<keyword evidence="11" id="KW-0234">DNA repair</keyword>
<dbReference type="SUPFAM" id="SSF81624">
    <property type="entry name" value="N-terminal domain of MutM-like DNA repair proteins"/>
    <property type="match status" value="1"/>
</dbReference>
<name>A0A7V0Z6Q5_UNCW3</name>
<evidence type="ECO:0000256" key="10">
    <source>
        <dbReference type="ARBA" id="ARBA00023125"/>
    </source>
</evidence>
<evidence type="ECO:0000256" key="1">
    <source>
        <dbReference type="ARBA" id="ARBA00001668"/>
    </source>
</evidence>